<evidence type="ECO:0000256" key="1">
    <source>
        <dbReference type="ARBA" id="ARBA00004651"/>
    </source>
</evidence>
<dbReference type="Proteomes" id="UP001295420">
    <property type="component" value="Unassembled WGS sequence"/>
</dbReference>
<feature type="transmembrane region" description="Helical" evidence="6">
    <location>
        <begin position="89"/>
        <end position="110"/>
    </location>
</feature>
<dbReference type="InterPro" id="IPR018076">
    <property type="entry name" value="T2SS_GspF_dom"/>
</dbReference>
<dbReference type="PANTHER" id="PTHR35007">
    <property type="entry name" value="INTEGRAL MEMBRANE PROTEIN-RELATED"/>
    <property type="match status" value="1"/>
</dbReference>
<keyword evidence="2" id="KW-1003">Cell membrane</keyword>
<keyword evidence="3 6" id="KW-0812">Transmembrane</keyword>
<comment type="subcellular location">
    <subcellularLocation>
        <location evidence="1">Cell membrane</location>
        <topology evidence="1">Multi-pass membrane protein</topology>
    </subcellularLocation>
</comment>
<dbReference type="AlphaFoldDB" id="A0AAU9Q6H5"/>
<feature type="transmembrane region" description="Helical" evidence="6">
    <location>
        <begin position="269"/>
        <end position="288"/>
    </location>
</feature>
<feature type="transmembrane region" description="Helical" evidence="6">
    <location>
        <begin position="53"/>
        <end position="83"/>
    </location>
</feature>
<keyword evidence="5 6" id="KW-0472">Membrane</keyword>
<dbReference type="PANTHER" id="PTHR35007:SF2">
    <property type="entry name" value="PILUS ASSEMBLE PROTEIN"/>
    <property type="match status" value="1"/>
</dbReference>
<dbReference type="Gene3D" id="1.20.81.30">
    <property type="entry name" value="Type II secretion system (T2SS), domain F"/>
    <property type="match status" value="1"/>
</dbReference>
<sequence length="297" mass="33903">MNSRWYLLMFNRSNKIDEYIEDAELPELEEASKFDEVKKEINDFYIKYLSQNILVIFFEIYGLGAFVLHCGVILFYVAFMIFVSETFDLSYFITLILVGVVITIGSLLILKEYHLKLSNYFEDKFAFSLRMISRNLLSGKTIISAIESASRHTVGKIRIEFERIIKQVHAGNTLEEALIAGEKIYPYKGYAVFSANVQMSLKRGGSIKDSLNELAQDLVASQVIRKKTLALTSESRGAAKILVVLPFLMLFVLKSFAVENYEYLISEQYGKYILIYVVTSVSIGFVLIKRMIDSVAL</sequence>
<organism evidence="8 9">
    <name type="scientific">Vibrio owensii</name>
    <dbReference type="NCBI Taxonomy" id="696485"/>
    <lineage>
        <taxon>Bacteria</taxon>
        <taxon>Pseudomonadati</taxon>
        <taxon>Pseudomonadota</taxon>
        <taxon>Gammaproteobacteria</taxon>
        <taxon>Vibrionales</taxon>
        <taxon>Vibrionaceae</taxon>
        <taxon>Vibrio</taxon>
    </lineage>
</organism>
<dbReference type="InterPro" id="IPR042094">
    <property type="entry name" value="T2SS_GspF_sf"/>
</dbReference>
<gene>
    <name evidence="8" type="ORF">THF1D04_30248</name>
</gene>
<dbReference type="GO" id="GO:0005886">
    <property type="term" value="C:plasma membrane"/>
    <property type="evidence" value="ECO:0007669"/>
    <property type="project" value="UniProtKB-SubCell"/>
</dbReference>
<dbReference type="EMBL" id="CAKMTQ010000023">
    <property type="protein sequence ID" value="CAH1531805.1"/>
    <property type="molecule type" value="Genomic_DNA"/>
</dbReference>
<evidence type="ECO:0000256" key="2">
    <source>
        <dbReference type="ARBA" id="ARBA00022475"/>
    </source>
</evidence>
<proteinExistence type="predicted"/>
<evidence type="ECO:0000313" key="8">
    <source>
        <dbReference type="EMBL" id="CAH1531805.1"/>
    </source>
</evidence>
<evidence type="ECO:0000256" key="6">
    <source>
        <dbReference type="SAM" id="Phobius"/>
    </source>
</evidence>
<evidence type="ECO:0000256" key="5">
    <source>
        <dbReference type="ARBA" id="ARBA00023136"/>
    </source>
</evidence>
<dbReference type="Pfam" id="PF00482">
    <property type="entry name" value="T2SSF"/>
    <property type="match status" value="1"/>
</dbReference>
<evidence type="ECO:0000256" key="4">
    <source>
        <dbReference type="ARBA" id="ARBA00022989"/>
    </source>
</evidence>
<keyword evidence="4 6" id="KW-1133">Transmembrane helix</keyword>
<feature type="transmembrane region" description="Helical" evidence="6">
    <location>
        <begin position="237"/>
        <end position="257"/>
    </location>
</feature>
<name>A0AAU9Q6H5_9VIBR</name>
<accession>A0AAU9Q6H5</accession>
<protein>
    <submittedName>
        <fullName evidence="8">Flp pilus assembly protein TadB</fullName>
    </submittedName>
</protein>
<evidence type="ECO:0000256" key="3">
    <source>
        <dbReference type="ARBA" id="ARBA00022692"/>
    </source>
</evidence>
<evidence type="ECO:0000313" key="9">
    <source>
        <dbReference type="Proteomes" id="UP001295420"/>
    </source>
</evidence>
<evidence type="ECO:0000259" key="7">
    <source>
        <dbReference type="Pfam" id="PF00482"/>
    </source>
</evidence>
<feature type="domain" description="Type II secretion system protein GspF" evidence="7">
    <location>
        <begin position="129"/>
        <end position="253"/>
    </location>
</feature>
<comment type="caution">
    <text evidence="8">The sequence shown here is derived from an EMBL/GenBank/DDBJ whole genome shotgun (WGS) entry which is preliminary data.</text>
</comment>
<reference evidence="8" key="1">
    <citation type="submission" date="2022-01" db="EMBL/GenBank/DDBJ databases">
        <authorList>
            <person name="Lagorce A."/>
        </authorList>
    </citation>
    <scope>NUCLEOTIDE SEQUENCE</scope>
    <source>
        <strain evidence="8">Th15_F1_D04</strain>
    </source>
</reference>